<name>A0AAW2K9C5_9LAMI</name>
<evidence type="ECO:0000259" key="1">
    <source>
        <dbReference type="Pfam" id="PF07727"/>
    </source>
</evidence>
<reference evidence="2" key="1">
    <citation type="submission" date="2020-06" db="EMBL/GenBank/DDBJ databases">
        <authorList>
            <person name="Li T."/>
            <person name="Hu X."/>
            <person name="Zhang T."/>
            <person name="Song X."/>
            <person name="Zhang H."/>
            <person name="Dai N."/>
            <person name="Sheng W."/>
            <person name="Hou X."/>
            <person name="Wei L."/>
        </authorList>
    </citation>
    <scope>NUCLEOTIDE SEQUENCE</scope>
    <source>
        <strain evidence="2">G01</strain>
        <tissue evidence="2">Leaf</tissue>
    </source>
</reference>
<organism evidence="2">
    <name type="scientific">Sesamum angustifolium</name>
    <dbReference type="NCBI Taxonomy" id="2727405"/>
    <lineage>
        <taxon>Eukaryota</taxon>
        <taxon>Viridiplantae</taxon>
        <taxon>Streptophyta</taxon>
        <taxon>Embryophyta</taxon>
        <taxon>Tracheophyta</taxon>
        <taxon>Spermatophyta</taxon>
        <taxon>Magnoliopsida</taxon>
        <taxon>eudicotyledons</taxon>
        <taxon>Gunneridae</taxon>
        <taxon>Pentapetalae</taxon>
        <taxon>asterids</taxon>
        <taxon>lamiids</taxon>
        <taxon>Lamiales</taxon>
        <taxon>Pedaliaceae</taxon>
        <taxon>Sesamum</taxon>
    </lineage>
</organism>
<dbReference type="AlphaFoldDB" id="A0AAW2K9C5"/>
<reference evidence="2" key="2">
    <citation type="journal article" date="2024" name="Plant">
        <title>Genomic evolution and insights into agronomic trait innovations of Sesamum species.</title>
        <authorList>
            <person name="Miao H."/>
            <person name="Wang L."/>
            <person name="Qu L."/>
            <person name="Liu H."/>
            <person name="Sun Y."/>
            <person name="Le M."/>
            <person name="Wang Q."/>
            <person name="Wei S."/>
            <person name="Zheng Y."/>
            <person name="Lin W."/>
            <person name="Duan Y."/>
            <person name="Cao H."/>
            <person name="Xiong S."/>
            <person name="Wang X."/>
            <person name="Wei L."/>
            <person name="Li C."/>
            <person name="Ma Q."/>
            <person name="Ju M."/>
            <person name="Zhao R."/>
            <person name="Li G."/>
            <person name="Mu C."/>
            <person name="Tian Q."/>
            <person name="Mei H."/>
            <person name="Zhang T."/>
            <person name="Gao T."/>
            <person name="Zhang H."/>
        </authorList>
    </citation>
    <scope>NUCLEOTIDE SEQUENCE</scope>
    <source>
        <strain evidence="2">G01</strain>
    </source>
</reference>
<dbReference type="EMBL" id="JACGWK010000269">
    <property type="protein sequence ID" value="KAL0302425.1"/>
    <property type="molecule type" value="Genomic_DNA"/>
</dbReference>
<proteinExistence type="predicted"/>
<sequence>GEALDIDSEKWLEAMKSRMDSMGSNQVWTFVNPPKGVKSVGYKWVYKRKLGARVVVTAFKARLVALKDILNDPGSILRKPTGPWPWLSPFGYCLP</sequence>
<dbReference type="Pfam" id="PF07727">
    <property type="entry name" value="RVT_2"/>
    <property type="match status" value="1"/>
</dbReference>
<gene>
    <name evidence="2" type="ORF">Sangu_3101200</name>
</gene>
<accession>A0AAW2K9C5</accession>
<feature type="non-terminal residue" evidence="2">
    <location>
        <position position="1"/>
    </location>
</feature>
<dbReference type="InterPro" id="IPR013103">
    <property type="entry name" value="RVT_2"/>
</dbReference>
<feature type="domain" description="Reverse transcriptase Ty1/copia-type" evidence="1">
    <location>
        <begin position="25"/>
        <end position="65"/>
    </location>
</feature>
<protein>
    <recommendedName>
        <fullName evidence="1">Reverse transcriptase Ty1/copia-type domain-containing protein</fullName>
    </recommendedName>
</protein>
<comment type="caution">
    <text evidence="2">The sequence shown here is derived from an EMBL/GenBank/DDBJ whole genome shotgun (WGS) entry which is preliminary data.</text>
</comment>
<evidence type="ECO:0000313" key="2">
    <source>
        <dbReference type="EMBL" id="KAL0302425.1"/>
    </source>
</evidence>